<keyword evidence="3" id="KW-1185">Reference proteome</keyword>
<dbReference type="OrthoDB" id="10410196at2759"/>
<proteinExistence type="predicted"/>
<name>A0A6A3XKF6_9STRA</name>
<feature type="region of interest" description="Disordered" evidence="1">
    <location>
        <begin position="118"/>
        <end position="139"/>
    </location>
</feature>
<evidence type="ECO:0000313" key="2">
    <source>
        <dbReference type="EMBL" id="KAE9203441.1"/>
    </source>
</evidence>
<feature type="compositionally biased region" description="Polar residues" evidence="1">
    <location>
        <begin position="65"/>
        <end position="76"/>
    </location>
</feature>
<dbReference type="EMBL" id="QXGB01000824">
    <property type="protein sequence ID" value="KAE9203441.1"/>
    <property type="molecule type" value="Genomic_DNA"/>
</dbReference>
<reference evidence="2 3" key="1">
    <citation type="submission" date="2018-08" db="EMBL/GenBank/DDBJ databases">
        <title>Genomic investigation of the strawberry pathogen Phytophthora fragariae indicates pathogenicity is determined by transcriptional variation in three key races.</title>
        <authorList>
            <person name="Adams T.M."/>
            <person name="Armitage A.D."/>
            <person name="Sobczyk M.K."/>
            <person name="Bates H.J."/>
            <person name="Dunwell J.M."/>
            <person name="Nellist C.F."/>
            <person name="Harrison R.J."/>
        </authorList>
    </citation>
    <scope>NUCLEOTIDE SEQUENCE [LARGE SCALE GENOMIC DNA]</scope>
    <source>
        <strain evidence="2 3">NOV-27</strain>
    </source>
</reference>
<feature type="region of interest" description="Disordered" evidence="1">
    <location>
        <begin position="184"/>
        <end position="221"/>
    </location>
</feature>
<organism evidence="2 3">
    <name type="scientific">Phytophthora fragariae</name>
    <dbReference type="NCBI Taxonomy" id="53985"/>
    <lineage>
        <taxon>Eukaryota</taxon>
        <taxon>Sar</taxon>
        <taxon>Stramenopiles</taxon>
        <taxon>Oomycota</taxon>
        <taxon>Peronosporomycetes</taxon>
        <taxon>Peronosporales</taxon>
        <taxon>Peronosporaceae</taxon>
        <taxon>Phytophthora</taxon>
    </lineage>
</organism>
<sequence>MDGGVQTATATLLTINANPVLAAPLTGPVQVVAPTPDALPTPDEYRTATRKGGKGRLEPNGPAAPTSSSQGGQSKQPCKENKGGTPRQAGNNRGGQYVCPRAYNLFKKKLAQGRYAALADSDPDDVESDSEEEEAEAPYACTDAPNLAGPGIPKLHMVVTVAKIKDTVREGAATANAAVGTLDVDADMGSDHDSVLSSYVGSSPPYQTQSPAPTPGSEVAF</sequence>
<evidence type="ECO:0000313" key="3">
    <source>
        <dbReference type="Proteomes" id="UP000433483"/>
    </source>
</evidence>
<dbReference type="Proteomes" id="UP000433483">
    <property type="component" value="Unassembled WGS sequence"/>
</dbReference>
<evidence type="ECO:0000256" key="1">
    <source>
        <dbReference type="SAM" id="MobiDB-lite"/>
    </source>
</evidence>
<feature type="compositionally biased region" description="Acidic residues" evidence="1">
    <location>
        <begin position="121"/>
        <end position="136"/>
    </location>
</feature>
<feature type="region of interest" description="Disordered" evidence="1">
    <location>
        <begin position="33"/>
        <end position="96"/>
    </location>
</feature>
<accession>A0A6A3XKF6</accession>
<comment type="caution">
    <text evidence="2">The sequence shown here is derived from an EMBL/GenBank/DDBJ whole genome shotgun (WGS) entry which is preliminary data.</text>
</comment>
<protein>
    <submittedName>
        <fullName evidence="2">Uncharacterized protein</fullName>
    </submittedName>
</protein>
<feature type="compositionally biased region" description="Polar residues" evidence="1">
    <location>
        <begin position="195"/>
        <end position="211"/>
    </location>
</feature>
<dbReference type="AlphaFoldDB" id="A0A6A3XKF6"/>
<gene>
    <name evidence="2" type="ORF">PF005_g14193</name>
</gene>